<evidence type="ECO:0000313" key="3">
    <source>
        <dbReference type="Proteomes" id="UP000287651"/>
    </source>
</evidence>
<protein>
    <submittedName>
        <fullName evidence="2">Uncharacterized protein</fullName>
    </submittedName>
</protein>
<evidence type="ECO:0000256" key="1">
    <source>
        <dbReference type="SAM" id="MobiDB-lite"/>
    </source>
</evidence>
<evidence type="ECO:0000313" key="2">
    <source>
        <dbReference type="EMBL" id="RRT68265.1"/>
    </source>
</evidence>
<dbReference type="EMBL" id="AMZH03004748">
    <property type="protein sequence ID" value="RRT68265.1"/>
    <property type="molecule type" value="Genomic_DNA"/>
</dbReference>
<proteinExistence type="predicted"/>
<comment type="caution">
    <text evidence="2">The sequence shown here is derived from an EMBL/GenBank/DDBJ whole genome shotgun (WGS) entry which is preliminary data.</text>
</comment>
<gene>
    <name evidence="2" type="ORF">B296_00037037</name>
</gene>
<dbReference type="AlphaFoldDB" id="A0A426ZWC2"/>
<feature type="region of interest" description="Disordered" evidence="1">
    <location>
        <begin position="1"/>
        <end position="59"/>
    </location>
</feature>
<reference evidence="2 3" key="1">
    <citation type="journal article" date="2014" name="Agronomy (Basel)">
        <title>A Draft Genome Sequence for Ensete ventricosum, the Drought-Tolerant Tree Against Hunger.</title>
        <authorList>
            <person name="Harrison J."/>
            <person name="Moore K.A."/>
            <person name="Paszkiewicz K."/>
            <person name="Jones T."/>
            <person name="Grant M."/>
            <person name="Ambacheew D."/>
            <person name="Muzemil S."/>
            <person name="Studholme D.J."/>
        </authorList>
    </citation>
    <scope>NUCLEOTIDE SEQUENCE [LARGE SCALE GENOMIC DNA]</scope>
</reference>
<feature type="compositionally biased region" description="Basic and acidic residues" evidence="1">
    <location>
        <begin position="15"/>
        <end position="30"/>
    </location>
</feature>
<feature type="compositionally biased region" description="Basic residues" evidence="1">
    <location>
        <begin position="31"/>
        <end position="59"/>
    </location>
</feature>
<sequence>MRIARYGTVPSKSTIDGRLREKSIVSDRLREKKKKRKRRKKKKKRRRRKKYLLSLRRPR</sequence>
<accession>A0A426ZWC2</accession>
<dbReference type="Proteomes" id="UP000287651">
    <property type="component" value="Unassembled WGS sequence"/>
</dbReference>
<organism evidence="2 3">
    <name type="scientific">Ensete ventricosum</name>
    <name type="common">Abyssinian banana</name>
    <name type="synonym">Musa ensete</name>
    <dbReference type="NCBI Taxonomy" id="4639"/>
    <lineage>
        <taxon>Eukaryota</taxon>
        <taxon>Viridiplantae</taxon>
        <taxon>Streptophyta</taxon>
        <taxon>Embryophyta</taxon>
        <taxon>Tracheophyta</taxon>
        <taxon>Spermatophyta</taxon>
        <taxon>Magnoliopsida</taxon>
        <taxon>Liliopsida</taxon>
        <taxon>Zingiberales</taxon>
        <taxon>Musaceae</taxon>
        <taxon>Ensete</taxon>
    </lineage>
</organism>
<name>A0A426ZWC2_ENSVE</name>
<feature type="non-terminal residue" evidence="2">
    <location>
        <position position="59"/>
    </location>
</feature>